<name>A0ABD3HUU0_9MARC</name>
<evidence type="ECO:0000313" key="2">
    <source>
        <dbReference type="Proteomes" id="UP001633002"/>
    </source>
</evidence>
<dbReference type="EMBL" id="JBJQOH010000003">
    <property type="protein sequence ID" value="KAL3694045.1"/>
    <property type="molecule type" value="Genomic_DNA"/>
</dbReference>
<dbReference type="Proteomes" id="UP001633002">
    <property type="component" value="Unassembled WGS sequence"/>
</dbReference>
<keyword evidence="2" id="KW-1185">Reference proteome</keyword>
<gene>
    <name evidence="1" type="ORF">R1sor_007696</name>
</gene>
<protein>
    <submittedName>
        <fullName evidence="1">Uncharacterized protein</fullName>
    </submittedName>
</protein>
<sequence>MSRSVHLFQMVRPNTDPVSVGLIGFKDGDTLASLRCKLETTGVFSSFQFWDSRVSSPVHPKLEILIFVEKCEGKSLCSKLQNFHLLLRGIAVQASLRDLSQMMVLILTHGVRLRNSLMNPTAVEIWRDQVEKLLKWADTFKKTDNLWRVKTWDQENVVHGILECMECQSSQGKAQGSEDKMAIVNLFLNFRTKHLNSEKHKVNWCRRKNVDVTSLPAKSTTEKVDHRAETNKALEIVEKSMTRRTERRNLLLWKGMSIENLVTLGSTWFVVYYAVTSLNWCR</sequence>
<organism evidence="1 2">
    <name type="scientific">Riccia sorocarpa</name>
    <dbReference type="NCBI Taxonomy" id="122646"/>
    <lineage>
        <taxon>Eukaryota</taxon>
        <taxon>Viridiplantae</taxon>
        <taxon>Streptophyta</taxon>
        <taxon>Embryophyta</taxon>
        <taxon>Marchantiophyta</taxon>
        <taxon>Marchantiopsida</taxon>
        <taxon>Marchantiidae</taxon>
        <taxon>Marchantiales</taxon>
        <taxon>Ricciaceae</taxon>
        <taxon>Riccia</taxon>
    </lineage>
</organism>
<accession>A0ABD3HUU0</accession>
<reference evidence="1 2" key="1">
    <citation type="submission" date="2024-09" db="EMBL/GenBank/DDBJ databases">
        <title>Chromosome-scale assembly of Riccia sorocarpa.</title>
        <authorList>
            <person name="Paukszto L."/>
        </authorList>
    </citation>
    <scope>NUCLEOTIDE SEQUENCE [LARGE SCALE GENOMIC DNA]</scope>
    <source>
        <strain evidence="1">LP-2024</strain>
        <tissue evidence="1">Aerial parts of the thallus</tissue>
    </source>
</reference>
<dbReference type="AlphaFoldDB" id="A0ABD3HUU0"/>
<proteinExistence type="predicted"/>
<evidence type="ECO:0000313" key="1">
    <source>
        <dbReference type="EMBL" id="KAL3694045.1"/>
    </source>
</evidence>
<comment type="caution">
    <text evidence="1">The sequence shown here is derived from an EMBL/GenBank/DDBJ whole genome shotgun (WGS) entry which is preliminary data.</text>
</comment>